<name>A0A7J6FN53_CANSA</name>
<protein>
    <submittedName>
        <fullName evidence="1">Uncharacterized protein</fullName>
    </submittedName>
</protein>
<organism evidence="1 2">
    <name type="scientific">Cannabis sativa</name>
    <name type="common">Hemp</name>
    <name type="synonym">Marijuana</name>
    <dbReference type="NCBI Taxonomy" id="3483"/>
    <lineage>
        <taxon>Eukaryota</taxon>
        <taxon>Viridiplantae</taxon>
        <taxon>Streptophyta</taxon>
        <taxon>Embryophyta</taxon>
        <taxon>Tracheophyta</taxon>
        <taxon>Spermatophyta</taxon>
        <taxon>Magnoliopsida</taxon>
        <taxon>eudicotyledons</taxon>
        <taxon>Gunneridae</taxon>
        <taxon>Pentapetalae</taxon>
        <taxon>rosids</taxon>
        <taxon>fabids</taxon>
        <taxon>Rosales</taxon>
        <taxon>Cannabaceae</taxon>
        <taxon>Cannabis</taxon>
    </lineage>
</organism>
<sequence>MQAADVRLDSVTMMKRAENRIMEPLLGFSIYGKGLWHDFIIKMNVVPDVVFYGNVALSEVVTKKLLEVYLCVVGVMFLSSSTYAVIDRWDDIEKETIVELEQSAEAIWLPSKSMV</sequence>
<dbReference type="Proteomes" id="UP000525078">
    <property type="component" value="Unassembled WGS sequence"/>
</dbReference>
<reference evidence="1 2" key="1">
    <citation type="journal article" date="2020" name="bioRxiv">
        <title>Sequence and annotation of 42 cannabis genomes reveals extensive copy number variation in cannabinoid synthesis and pathogen resistance genes.</title>
        <authorList>
            <person name="Mckernan K.J."/>
            <person name="Helbert Y."/>
            <person name="Kane L.T."/>
            <person name="Ebling H."/>
            <person name="Zhang L."/>
            <person name="Liu B."/>
            <person name="Eaton Z."/>
            <person name="Mclaughlin S."/>
            <person name="Kingan S."/>
            <person name="Baybayan P."/>
            <person name="Concepcion G."/>
            <person name="Jordan M."/>
            <person name="Riva A."/>
            <person name="Barbazuk W."/>
            <person name="Harkins T."/>
        </authorList>
    </citation>
    <scope>NUCLEOTIDE SEQUENCE [LARGE SCALE GENOMIC DNA]</scope>
    <source>
        <strain evidence="2">cv. Jamaican Lion 4</strain>
        <tissue evidence="1">Leaf</tissue>
    </source>
</reference>
<dbReference type="AlphaFoldDB" id="A0A7J6FN53"/>
<accession>A0A7J6FN53</accession>
<gene>
    <name evidence="1" type="ORF">F8388_023449</name>
</gene>
<dbReference type="EMBL" id="JAATIP010000112">
    <property type="protein sequence ID" value="KAF4371289.1"/>
    <property type="molecule type" value="Genomic_DNA"/>
</dbReference>
<comment type="caution">
    <text evidence="1">The sequence shown here is derived from an EMBL/GenBank/DDBJ whole genome shotgun (WGS) entry which is preliminary data.</text>
</comment>
<proteinExistence type="predicted"/>
<evidence type="ECO:0000313" key="1">
    <source>
        <dbReference type="EMBL" id="KAF4371289.1"/>
    </source>
</evidence>
<evidence type="ECO:0000313" key="2">
    <source>
        <dbReference type="Proteomes" id="UP000525078"/>
    </source>
</evidence>